<evidence type="ECO:0000256" key="1">
    <source>
        <dbReference type="SAM" id="Coils"/>
    </source>
</evidence>
<dbReference type="EMBL" id="FPHE01000071">
    <property type="protein sequence ID" value="SFV56700.1"/>
    <property type="molecule type" value="Genomic_DNA"/>
</dbReference>
<keyword evidence="1" id="KW-0175">Coiled coil</keyword>
<proteinExistence type="predicted"/>
<feature type="coiled-coil region" evidence="1">
    <location>
        <begin position="128"/>
        <end position="155"/>
    </location>
</feature>
<sequence>MLKIIQKSDRDAKIELVRQYTEVDEILFEAIKAILKDLKVEEGVISQFLYRYFNIEIVKNKKREQLIILGTQLKTQYTRLRKEQNRVNIHILNLSLSLDNLKRLKEAFHNKRELILTDKEFNKSNAFIKKLNSKIDELSEYKNSLKQKYIKLNETEKVYKNLYKQIPRYYELQEDNFMNLLAPSVKQKMFSWS</sequence>
<protein>
    <submittedName>
        <fullName evidence="2">Uncharacterized protein</fullName>
    </submittedName>
</protein>
<accession>A0A1W1BSZ2</accession>
<evidence type="ECO:0000313" key="2">
    <source>
        <dbReference type="EMBL" id="SFV56700.1"/>
    </source>
</evidence>
<name>A0A1W1BSZ2_9ZZZZ</name>
<reference evidence="2" key="1">
    <citation type="submission" date="2016-10" db="EMBL/GenBank/DDBJ databases">
        <authorList>
            <person name="de Groot N.N."/>
        </authorList>
    </citation>
    <scope>NUCLEOTIDE SEQUENCE</scope>
</reference>
<gene>
    <name evidence="2" type="ORF">MNB_SV-12-1753</name>
</gene>
<organism evidence="2">
    <name type="scientific">hydrothermal vent metagenome</name>
    <dbReference type="NCBI Taxonomy" id="652676"/>
    <lineage>
        <taxon>unclassified sequences</taxon>
        <taxon>metagenomes</taxon>
        <taxon>ecological metagenomes</taxon>
    </lineage>
</organism>
<dbReference type="AlphaFoldDB" id="A0A1W1BSZ2"/>